<dbReference type="NCBIfam" id="TIGR00756">
    <property type="entry name" value="PPR"/>
    <property type="match status" value="1"/>
</dbReference>
<evidence type="ECO:0000256" key="8">
    <source>
        <dbReference type="ARBA" id="ARBA00023136"/>
    </source>
</evidence>
<evidence type="ECO:0000313" key="20">
    <source>
        <dbReference type="EMBL" id="CAJ1400856.1"/>
    </source>
</evidence>
<dbReference type="PROSITE" id="PS50076">
    <property type="entry name" value="DNAJ_2"/>
    <property type="match status" value="1"/>
</dbReference>
<evidence type="ECO:0000256" key="5">
    <source>
        <dbReference type="ARBA" id="ARBA00022801"/>
    </source>
</evidence>
<keyword evidence="10" id="KW-0326">Glycosidase</keyword>
<dbReference type="Gene3D" id="1.25.40.10">
    <property type="entry name" value="Tetratricopeptide repeat domain"/>
    <property type="match status" value="3"/>
</dbReference>
<feature type="domain" description="J" evidence="18">
    <location>
        <begin position="776"/>
        <end position="854"/>
    </location>
</feature>
<keyword evidence="21" id="KW-1185">Reference proteome</keyword>
<sequence>MSKQRLARKPRGNGWQRVGDKAGPTPFRMLARLRPAPQPRIAARAFAAAKWQRALRALDPNADVASFSRAAQHCGKARRWDISLALLEEVQRAQKVDAILCTSVIRACRHTSAWRWAVVIFQRLAAGGYGELQPSVYHLGALAGCLELARQWQSALSLLAQARRRSLPASQELCGAVISACEKCSQWERAVALLGAMGPKADVIAFNTAIVACGKGLRWPVAVALLARLRPSSLAPSVVTYSSVMSALERSRQWELAVELFEEMRRTSCPPDQITWNSLISACESGQQWRPALGFLAAARRSSDDGAWHEGLIPGFNSAISACGKASEWSLALAVLEDMARGSLPRGVVCYNSLLQQLGGSWRLALHLLAAVDSPDQTSCRAAWESCQAAGSPLVLTGAGHSSWLLGRALAPLASDSSDAASAAVRGEVFVEAALAAGRLRGLKGELPPKVWRLVARRLECPAYEMLETLPFAPPPDAREATRARLPAARALEISSSVGPQFARGALELCGLHNREEFFKHCSAPMAFDPVKGCYLKIDASTNSYVECDMPHDPIEYPLVVSAGASLVGQTDEDLNAADRPRSMLLKELVKTGIAMKTPLFFLDQPAACFALFDGVRGGAAVEWCSKHFHTKLLPQLSASITSWRDSDLRDLFGSILAELDVQLVQQPGCCWEGVSISIALVMGDRLVVASLGGTRALIISPAGGWRALDGRHGTSSPDEQKRIKALGAEIVGEATGTGVVQAPFVRKALRAREWQVSEDATAEEEVRRVLDAAPDVFAALGLGVEDAVDGKMARSSYKKLALKVHPDKAPEELKARAKEAFEKVENAAAAVEAFCETDAEATQTLHRILQSAGGSKAAVSRALALEVLGLDEGVTLEEAGKKGRELREQIMKLGMLTDGNYGHPDQAEAVRMIEEAAEAIAEPAALTASKGGEGFTTLKPVQVARGLGLRDLKLPRKVVSSEPQIEILHLETLGQHHLVLLSSGATSLTDEEVVKRVRGFAGQPKAASLLVAADAAARSAALGAKGPQRFGSCIVGVLEVGAAYVEPAAKKARKDSSEKVRARHILLKHKDLKQKMDPQAHLKSKGRALRSQPGVREADRPLVSYSLACHCRWVAWSAAREDSGGASSGHYAKCVAQELAASRQQALSAAKAAADAEDGWQAVEAAAEIASAAATSGLAAPAETALEQMATQFGLHWWHLSHGNAGAAAAALSSALRSFRRSFWRQKPWRGANLGGWFLLEPGPASPFFETCQAQIAEITGREKDARKVPEDEHGLCVALTALGGADLRREVFRKHRESHYTAETLAKIVSCGLNAVRLPLGYWVLEEPGEGEAFDGPCVEALDAAVRLVEDSKLQLLLDLHGNPGGESGERPCGRKNSAWRWEDWRQDEAVRILGKLAERYHDKSCITGLQVCNEPAESIPVERLCDFYERAIEAIRDGGMSSARVAVVLPVFTHWRLKEITRCWQERGNWLRYDNVAFDLHYYHDFSVIWKALSHAQHVEVVSGHAMELHLLPGAVVGEWSLSRPGPFPEEEQADFARKQVLAYNHASHGWFFWNWHDYDFYRDWDLERGVFGSGKLPCPLGTQELEGFMHPVEGPRPEASLPSWLRLARWIGCI</sequence>
<evidence type="ECO:0000256" key="4">
    <source>
        <dbReference type="ARBA" id="ARBA00022692"/>
    </source>
</evidence>
<accession>A0AA36J7Z6</accession>
<keyword evidence="7" id="KW-1133">Transmembrane helix</keyword>
<keyword evidence="3" id="KW-1003">Cell membrane</keyword>
<keyword evidence="6" id="KW-0735">Signal-anchor</keyword>
<dbReference type="Gene3D" id="3.20.20.80">
    <property type="entry name" value="Glycosidases"/>
    <property type="match status" value="1"/>
</dbReference>
<evidence type="ECO:0000256" key="7">
    <source>
        <dbReference type="ARBA" id="ARBA00022989"/>
    </source>
</evidence>
<keyword evidence="4" id="KW-0812">Transmembrane</keyword>
<keyword evidence="11" id="KW-0961">Cell wall biogenesis/degradation</keyword>
<dbReference type="InterPro" id="IPR001547">
    <property type="entry name" value="Glyco_hydro_5"/>
</dbReference>
<dbReference type="GO" id="GO:0005576">
    <property type="term" value="C:extracellular region"/>
    <property type="evidence" value="ECO:0007669"/>
    <property type="project" value="TreeGrafter"/>
</dbReference>
<dbReference type="GO" id="GO:0071555">
    <property type="term" value="P:cell wall organization"/>
    <property type="evidence" value="ECO:0007669"/>
    <property type="project" value="UniProtKB-KW"/>
</dbReference>
<evidence type="ECO:0000256" key="15">
    <source>
        <dbReference type="ARBA" id="ARBA00041260"/>
    </source>
</evidence>
<dbReference type="PANTHER" id="PTHR31297">
    <property type="entry name" value="GLUCAN ENDO-1,6-BETA-GLUCOSIDASE B"/>
    <property type="match status" value="1"/>
</dbReference>
<dbReference type="Pfam" id="PF01535">
    <property type="entry name" value="PPR"/>
    <property type="match status" value="1"/>
</dbReference>
<dbReference type="GO" id="GO:0009251">
    <property type="term" value="P:glucan catabolic process"/>
    <property type="evidence" value="ECO:0007669"/>
    <property type="project" value="TreeGrafter"/>
</dbReference>
<comment type="subcellular location">
    <subcellularLocation>
        <location evidence="1">Cell membrane</location>
        <topology evidence="1">Single-pass type II membrane protein</topology>
    </subcellularLocation>
</comment>
<gene>
    <name evidence="20" type="ORF">EVOR1521_LOCUS24105</name>
</gene>
<evidence type="ECO:0000256" key="2">
    <source>
        <dbReference type="ARBA" id="ARBA00005641"/>
    </source>
</evidence>
<evidence type="ECO:0000256" key="11">
    <source>
        <dbReference type="ARBA" id="ARBA00023316"/>
    </source>
</evidence>
<dbReference type="Pfam" id="PF00226">
    <property type="entry name" value="DnaJ"/>
    <property type="match status" value="1"/>
</dbReference>
<dbReference type="Pfam" id="PF00481">
    <property type="entry name" value="PP2C"/>
    <property type="match status" value="1"/>
</dbReference>
<name>A0AA36J7Z6_9DINO</name>
<dbReference type="SUPFAM" id="SSF81606">
    <property type="entry name" value="PP2C-like"/>
    <property type="match status" value="1"/>
</dbReference>
<dbReference type="GO" id="GO:0009986">
    <property type="term" value="C:cell surface"/>
    <property type="evidence" value="ECO:0007669"/>
    <property type="project" value="TreeGrafter"/>
</dbReference>
<dbReference type="SUPFAM" id="SSF46565">
    <property type="entry name" value="Chaperone J-domain"/>
    <property type="match status" value="1"/>
</dbReference>
<feature type="compositionally biased region" description="Basic residues" evidence="17">
    <location>
        <begin position="1"/>
        <end position="11"/>
    </location>
</feature>
<evidence type="ECO:0000256" key="14">
    <source>
        <dbReference type="ARBA" id="ARBA00038929"/>
    </source>
</evidence>
<proteinExistence type="inferred from homology"/>
<reference evidence="20" key="1">
    <citation type="submission" date="2023-08" db="EMBL/GenBank/DDBJ databases">
        <authorList>
            <person name="Chen Y."/>
            <person name="Shah S."/>
            <person name="Dougan E. K."/>
            <person name="Thang M."/>
            <person name="Chan C."/>
        </authorList>
    </citation>
    <scope>NUCLEOTIDE SEQUENCE</scope>
</reference>
<dbReference type="InterPro" id="IPR036457">
    <property type="entry name" value="PPM-type-like_dom_sf"/>
</dbReference>
<evidence type="ECO:0000256" key="1">
    <source>
        <dbReference type="ARBA" id="ARBA00004401"/>
    </source>
</evidence>
<evidence type="ECO:0000259" key="18">
    <source>
        <dbReference type="PROSITE" id="PS50076"/>
    </source>
</evidence>
<dbReference type="InterPro" id="IPR050386">
    <property type="entry name" value="Glycosyl_hydrolase_5"/>
</dbReference>
<comment type="function">
    <text evidence="13">Glucosidase involved in the degradation of cellulosic biomass. Active on lichenan.</text>
</comment>
<evidence type="ECO:0000256" key="13">
    <source>
        <dbReference type="ARBA" id="ARBA00037126"/>
    </source>
</evidence>
<dbReference type="GO" id="GO:0004338">
    <property type="term" value="F:glucan exo-1,3-beta-glucosidase activity"/>
    <property type="evidence" value="ECO:0007669"/>
    <property type="project" value="UniProtKB-EC"/>
</dbReference>
<comment type="caution">
    <text evidence="20">The sequence shown here is derived from an EMBL/GenBank/DDBJ whole genome shotgun (WGS) entry which is preliminary data.</text>
</comment>
<evidence type="ECO:0000256" key="6">
    <source>
        <dbReference type="ARBA" id="ARBA00022968"/>
    </source>
</evidence>
<evidence type="ECO:0000256" key="9">
    <source>
        <dbReference type="ARBA" id="ARBA00023180"/>
    </source>
</evidence>
<dbReference type="InterPro" id="IPR001932">
    <property type="entry name" value="PPM-type_phosphatase-like_dom"/>
</dbReference>
<keyword evidence="9" id="KW-0325">Glycoprotein</keyword>
<keyword evidence="8" id="KW-0472">Membrane</keyword>
<dbReference type="Gene3D" id="1.10.287.110">
    <property type="entry name" value="DnaJ domain"/>
    <property type="match status" value="1"/>
</dbReference>
<feature type="region of interest" description="Disordered" evidence="17">
    <location>
        <begin position="1"/>
        <end position="23"/>
    </location>
</feature>
<dbReference type="EMBL" id="CAUJNA010003388">
    <property type="protein sequence ID" value="CAJ1400856.1"/>
    <property type="molecule type" value="Genomic_DNA"/>
</dbReference>
<dbReference type="SUPFAM" id="SSF51445">
    <property type="entry name" value="(Trans)glycosidases"/>
    <property type="match status" value="1"/>
</dbReference>
<evidence type="ECO:0000256" key="10">
    <source>
        <dbReference type="ARBA" id="ARBA00023295"/>
    </source>
</evidence>
<evidence type="ECO:0000313" key="21">
    <source>
        <dbReference type="Proteomes" id="UP001178507"/>
    </source>
</evidence>
<evidence type="ECO:0000256" key="17">
    <source>
        <dbReference type="SAM" id="MobiDB-lite"/>
    </source>
</evidence>
<dbReference type="InterPro" id="IPR002885">
    <property type="entry name" value="PPR_rpt"/>
</dbReference>
<dbReference type="InterPro" id="IPR036869">
    <property type="entry name" value="J_dom_sf"/>
</dbReference>
<dbReference type="InterPro" id="IPR017853">
    <property type="entry name" value="GH"/>
</dbReference>
<comment type="catalytic activity">
    <reaction evidence="12">
        <text>Successive hydrolysis of beta-D-glucose units from the non-reducing ends of (1-&gt;3)-beta-D-glucans, releasing alpha-glucose.</text>
        <dbReference type="EC" id="3.2.1.58"/>
    </reaction>
</comment>
<dbReference type="Gene3D" id="3.60.40.10">
    <property type="entry name" value="PPM-type phosphatase domain"/>
    <property type="match status" value="1"/>
</dbReference>
<dbReference type="InterPro" id="IPR011990">
    <property type="entry name" value="TPR-like_helical_dom_sf"/>
</dbReference>
<organism evidence="20 21">
    <name type="scientific">Effrenium voratum</name>
    <dbReference type="NCBI Taxonomy" id="2562239"/>
    <lineage>
        <taxon>Eukaryota</taxon>
        <taxon>Sar</taxon>
        <taxon>Alveolata</taxon>
        <taxon>Dinophyceae</taxon>
        <taxon>Suessiales</taxon>
        <taxon>Symbiodiniaceae</taxon>
        <taxon>Effrenium</taxon>
    </lineage>
</organism>
<evidence type="ECO:0000256" key="16">
    <source>
        <dbReference type="PROSITE-ProRule" id="PRU00708"/>
    </source>
</evidence>
<dbReference type="InterPro" id="IPR001623">
    <property type="entry name" value="DnaJ_domain"/>
</dbReference>
<comment type="similarity">
    <text evidence="2">Belongs to the glycosyl hydrolase 5 (cellulase A) family.</text>
</comment>
<evidence type="ECO:0000256" key="3">
    <source>
        <dbReference type="ARBA" id="ARBA00022475"/>
    </source>
</evidence>
<dbReference type="PROSITE" id="PS51375">
    <property type="entry name" value="PPR"/>
    <property type="match status" value="1"/>
</dbReference>
<dbReference type="Proteomes" id="UP001178507">
    <property type="component" value="Unassembled WGS sequence"/>
</dbReference>
<dbReference type="EC" id="3.2.1.58" evidence="14"/>
<feature type="repeat" description="PPR" evidence="16">
    <location>
        <begin position="237"/>
        <end position="271"/>
    </location>
</feature>
<keyword evidence="5" id="KW-0378">Hydrolase</keyword>
<dbReference type="PROSITE" id="PS51746">
    <property type="entry name" value="PPM_2"/>
    <property type="match status" value="1"/>
</dbReference>
<evidence type="ECO:0000259" key="19">
    <source>
        <dbReference type="PROSITE" id="PS51746"/>
    </source>
</evidence>
<evidence type="ECO:0000256" key="12">
    <source>
        <dbReference type="ARBA" id="ARBA00036824"/>
    </source>
</evidence>
<dbReference type="Pfam" id="PF13041">
    <property type="entry name" value="PPR_2"/>
    <property type="match status" value="1"/>
</dbReference>
<protein>
    <recommendedName>
        <fullName evidence="14">glucan 1,3-beta-glucosidase</fullName>
        <ecNumber evidence="14">3.2.1.58</ecNumber>
    </recommendedName>
    <alternativeName>
        <fullName evidence="15">Exo-1,3-beta-glucanase D</fullName>
    </alternativeName>
</protein>
<dbReference type="GO" id="GO:0005886">
    <property type="term" value="C:plasma membrane"/>
    <property type="evidence" value="ECO:0007669"/>
    <property type="project" value="UniProtKB-SubCell"/>
</dbReference>
<dbReference type="CDD" id="cd06257">
    <property type="entry name" value="DnaJ"/>
    <property type="match status" value="1"/>
</dbReference>
<dbReference type="PANTHER" id="PTHR31297:SF34">
    <property type="entry name" value="GLUCAN 1,3-BETA-GLUCOSIDASE 2"/>
    <property type="match status" value="1"/>
</dbReference>
<feature type="domain" description="PPM-type phosphatase" evidence="19">
    <location>
        <begin position="575"/>
        <end position="1039"/>
    </location>
</feature>
<dbReference type="Pfam" id="PF00150">
    <property type="entry name" value="Cellulase"/>
    <property type="match status" value="1"/>
</dbReference>